<feature type="region of interest" description="Disordered" evidence="1">
    <location>
        <begin position="1"/>
        <end position="36"/>
    </location>
</feature>
<evidence type="ECO:0000256" key="1">
    <source>
        <dbReference type="SAM" id="MobiDB-lite"/>
    </source>
</evidence>
<organism evidence="2 3">
    <name type="scientific">Thermomonas hydrothermalis</name>
    <dbReference type="NCBI Taxonomy" id="213588"/>
    <lineage>
        <taxon>Bacteria</taxon>
        <taxon>Pseudomonadati</taxon>
        <taxon>Pseudomonadota</taxon>
        <taxon>Gammaproteobacteria</taxon>
        <taxon>Lysobacterales</taxon>
        <taxon>Lysobacteraceae</taxon>
        <taxon>Thermomonas</taxon>
    </lineage>
</organism>
<feature type="region of interest" description="Disordered" evidence="1">
    <location>
        <begin position="154"/>
        <end position="236"/>
    </location>
</feature>
<dbReference type="RefSeq" id="WP_072755170.1">
    <property type="nucleotide sequence ID" value="NZ_FQUK01000007.1"/>
</dbReference>
<feature type="compositionally biased region" description="Low complexity" evidence="1">
    <location>
        <begin position="164"/>
        <end position="197"/>
    </location>
</feature>
<feature type="compositionally biased region" description="Basic residues" evidence="1">
    <location>
        <begin position="1"/>
        <end position="13"/>
    </location>
</feature>
<dbReference type="Proteomes" id="UP000242857">
    <property type="component" value="Unassembled WGS sequence"/>
</dbReference>
<dbReference type="Pfam" id="PF05597">
    <property type="entry name" value="Phasin"/>
    <property type="match status" value="1"/>
</dbReference>
<name>A0A1M4U8A1_9GAMM</name>
<dbReference type="PANTHER" id="PTHR38664">
    <property type="entry name" value="SLR0058 PROTEIN"/>
    <property type="match status" value="1"/>
</dbReference>
<reference evidence="3" key="1">
    <citation type="submission" date="2016-11" db="EMBL/GenBank/DDBJ databases">
        <authorList>
            <person name="Varghese N."/>
            <person name="Submissions S."/>
        </authorList>
    </citation>
    <scope>NUCLEOTIDE SEQUENCE [LARGE SCALE GENOMIC DNA]</scope>
    <source>
        <strain evidence="3">DSM 14834</strain>
    </source>
</reference>
<feature type="compositionally biased region" description="Basic residues" evidence="1">
    <location>
        <begin position="22"/>
        <end position="31"/>
    </location>
</feature>
<dbReference type="STRING" id="213588.SAMN02745204_00621"/>
<dbReference type="OrthoDB" id="5801582at2"/>
<accession>A0A1M4U8A1</accession>
<evidence type="ECO:0000313" key="2">
    <source>
        <dbReference type="EMBL" id="SHE52999.1"/>
    </source>
</evidence>
<sequence>MATLKKKSTRTTARKAAAGNTARKRSTRSTARKSSGLLLNAKSITESAQQIWLAGMGAFTRAQAEGSKLFETLVRDGLSLEQTARKFAGSRASAVRDAVEGQVEQARERAADTWDKLEKVFEERVQRALVKLGVPTREDLQTLNARVEKLTEALRQSKGGANQTAARTRTSAKAATAKKATPAKAAKSAKPATATKAGNGAKVTPSTRAPRKAAVKPQQAAADTTPAPAADTGSAS</sequence>
<protein>
    <submittedName>
        <fullName evidence="2">Poly(Hydroxyalkanoate) granule-associated protein</fullName>
    </submittedName>
</protein>
<dbReference type="NCBIfam" id="TIGR01837">
    <property type="entry name" value="PHA_granule_1"/>
    <property type="match status" value="1"/>
</dbReference>
<proteinExistence type="predicted"/>
<gene>
    <name evidence="2" type="ORF">SAMN02745204_00621</name>
</gene>
<dbReference type="AlphaFoldDB" id="A0A1M4U8A1"/>
<feature type="compositionally biased region" description="Low complexity" evidence="1">
    <location>
        <begin position="217"/>
        <end position="236"/>
    </location>
</feature>
<evidence type="ECO:0000313" key="3">
    <source>
        <dbReference type="Proteomes" id="UP000242857"/>
    </source>
</evidence>
<dbReference type="InterPro" id="IPR008769">
    <property type="entry name" value="PhaF_PhaI"/>
</dbReference>
<dbReference type="EMBL" id="FQUK01000007">
    <property type="protein sequence ID" value="SHE52999.1"/>
    <property type="molecule type" value="Genomic_DNA"/>
</dbReference>
<dbReference type="PANTHER" id="PTHR38664:SF1">
    <property type="entry name" value="SLR0058 PROTEIN"/>
    <property type="match status" value="1"/>
</dbReference>
<keyword evidence="3" id="KW-1185">Reference proteome</keyword>